<keyword evidence="5 7" id="KW-0472">Membrane</keyword>
<dbReference type="PANTHER" id="PTHR12703">
    <property type="entry name" value="TRANSMEMBRANE PROTEIN 33"/>
    <property type="match status" value="1"/>
</dbReference>
<dbReference type="Proteomes" id="UP000828236">
    <property type="component" value="Unassembled WGS sequence"/>
</dbReference>
<keyword evidence="4 7" id="KW-1133">Transmembrane helix</keyword>
<accession>A0A922IBS5</accession>
<dbReference type="InterPro" id="IPR051645">
    <property type="entry name" value="PER33/POM33_regulator"/>
</dbReference>
<dbReference type="EMBL" id="ASGP02000001">
    <property type="protein sequence ID" value="KAH9526469.1"/>
    <property type="molecule type" value="Genomic_DNA"/>
</dbReference>
<keyword evidence="3 7" id="KW-0812">Transmembrane</keyword>
<feature type="transmembrane region" description="Helical" evidence="7">
    <location>
        <begin position="178"/>
        <end position="207"/>
    </location>
</feature>
<dbReference type="GO" id="GO:0016020">
    <property type="term" value="C:membrane"/>
    <property type="evidence" value="ECO:0007669"/>
    <property type="project" value="UniProtKB-SubCell"/>
</dbReference>
<comment type="subcellular location">
    <subcellularLocation>
        <location evidence="1">Membrane</location>
        <topology evidence="1">Multi-pass membrane protein</topology>
    </subcellularLocation>
</comment>
<reference evidence="9" key="4">
    <citation type="journal article" date="2022" name="Res Sq">
        <title>Comparative Genomics Reveals Insights into the Divergent Evolution of Astigmatic Mites and Household Pest Adaptations.</title>
        <authorList>
            <person name="Xiong Q."/>
            <person name="Wan A.T.-Y."/>
            <person name="Liu X.-Y."/>
            <person name="Fung C.S.-H."/>
            <person name="Xiao X."/>
            <person name="Malainual N."/>
            <person name="Hou J."/>
            <person name="Wang L."/>
            <person name="Wang M."/>
            <person name="Yang K."/>
            <person name="Cui Y."/>
            <person name="Leung E."/>
            <person name="Nong W."/>
            <person name="Shin S.-K."/>
            <person name="Au S."/>
            <person name="Jeong K.Y."/>
            <person name="Chew F.T."/>
            <person name="Hui J."/>
            <person name="Leung T.F."/>
            <person name="Tungtrongchitr A."/>
            <person name="Zhong N."/>
            <person name="Liu Z."/>
            <person name="Tsui S."/>
        </authorList>
    </citation>
    <scope>NUCLEOTIDE SEQUENCE</scope>
    <source>
        <strain evidence="9">Derf</strain>
        <tissue evidence="9">Whole organism</tissue>
    </source>
</reference>
<evidence type="ECO:0000313" key="8">
    <source>
        <dbReference type="EMBL" id="KAH7640870.1"/>
    </source>
</evidence>
<sequence length="266" mass="29957">MADTSSSSSSSSSATTNRNTDVNNEETSSTGIGAVIRYLTSKPSVSFLMIIRMAALLLTFLYMVPLTSFSPSNLYQKSLVSNAAISALRLHQRLPPFRISREYFSMLLLEDSAHYLFYSLIFISNQPITMVLLPITLFSFLHACSAILNVCNVAGIAGPPKRFLENILQSQRQILFTIALAEITLMPTILFAIMAGLASIFTPFMYYQFVSLRYSSRRNPYSQQAFHWLRLSLQNFAMSPRCPSILRTIIYRGIELVCRFAPQIQQ</sequence>
<dbReference type="GO" id="GO:0061024">
    <property type="term" value="P:membrane organization"/>
    <property type="evidence" value="ECO:0007669"/>
    <property type="project" value="TreeGrafter"/>
</dbReference>
<keyword evidence="10" id="KW-1185">Reference proteome</keyword>
<feature type="compositionally biased region" description="Polar residues" evidence="6">
    <location>
        <begin position="14"/>
        <end position="27"/>
    </location>
</feature>
<feature type="transmembrane region" description="Helical" evidence="7">
    <location>
        <begin position="45"/>
        <end position="64"/>
    </location>
</feature>
<comment type="similarity">
    <text evidence="2">Belongs to the PER33/POM33 family.</text>
</comment>
<gene>
    <name evidence="9" type="primary">TMEM33</name>
    <name evidence="9" type="ORF">DERF_000553</name>
    <name evidence="8" type="ORF">HUG17_8339</name>
</gene>
<evidence type="ECO:0000256" key="6">
    <source>
        <dbReference type="SAM" id="MobiDB-lite"/>
    </source>
</evidence>
<organism evidence="9 10">
    <name type="scientific">Dermatophagoides farinae</name>
    <name type="common">American house dust mite</name>
    <dbReference type="NCBI Taxonomy" id="6954"/>
    <lineage>
        <taxon>Eukaryota</taxon>
        <taxon>Metazoa</taxon>
        <taxon>Ecdysozoa</taxon>
        <taxon>Arthropoda</taxon>
        <taxon>Chelicerata</taxon>
        <taxon>Arachnida</taxon>
        <taxon>Acari</taxon>
        <taxon>Acariformes</taxon>
        <taxon>Sarcoptiformes</taxon>
        <taxon>Astigmata</taxon>
        <taxon>Psoroptidia</taxon>
        <taxon>Analgoidea</taxon>
        <taxon>Pyroglyphidae</taxon>
        <taxon>Dermatophagoidinae</taxon>
        <taxon>Dermatophagoides</taxon>
    </lineage>
</organism>
<evidence type="ECO:0000256" key="3">
    <source>
        <dbReference type="ARBA" id="ARBA00022692"/>
    </source>
</evidence>
<dbReference type="InterPro" id="IPR005344">
    <property type="entry name" value="TMEM33/Pom33"/>
</dbReference>
<dbReference type="GO" id="GO:0005783">
    <property type="term" value="C:endoplasmic reticulum"/>
    <property type="evidence" value="ECO:0007669"/>
    <property type="project" value="TreeGrafter"/>
</dbReference>
<protein>
    <submittedName>
        <fullName evidence="8">Kruppel 2-like protein</fullName>
    </submittedName>
    <submittedName>
        <fullName evidence="9">Transmembrane protein 33</fullName>
    </submittedName>
</protein>
<feature type="transmembrane region" description="Helical" evidence="7">
    <location>
        <begin position="135"/>
        <end position="158"/>
    </location>
</feature>
<name>A0A922IBS5_DERFA</name>
<dbReference type="GO" id="GO:0071786">
    <property type="term" value="P:endoplasmic reticulum tubular network organization"/>
    <property type="evidence" value="ECO:0007669"/>
    <property type="project" value="TreeGrafter"/>
</dbReference>
<reference evidence="8" key="2">
    <citation type="submission" date="2020-06" db="EMBL/GenBank/DDBJ databases">
        <authorList>
            <person name="Ji K."/>
            <person name="Li J."/>
        </authorList>
    </citation>
    <scope>NUCLEOTIDE SEQUENCE</scope>
    <source>
        <strain evidence="8">JKM2019</strain>
        <tissue evidence="8">Whole body</tissue>
    </source>
</reference>
<feature type="compositionally biased region" description="Low complexity" evidence="6">
    <location>
        <begin position="1"/>
        <end position="13"/>
    </location>
</feature>
<dbReference type="OrthoDB" id="5581259at2759"/>
<dbReference type="PANTHER" id="PTHR12703:SF4">
    <property type="entry name" value="TRANSMEMBRANE PROTEIN 33"/>
    <property type="match status" value="1"/>
</dbReference>
<evidence type="ECO:0000256" key="7">
    <source>
        <dbReference type="SAM" id="Phobius"/>
    </source>
</evidence>
<evidence type="ECO:0000313" key="10">
    <source>
        <dbReference type="Proteomes" id="UP000790347"/>
    </source>
</evidence>
<evidence type="ECO:0000256" key="2">
    <source>
        <dbReference type="ARBA" id="ARBA00007322"/>
    </source>
</evidence>
<dbReference type="Pfam" id="PF03661">
    <property type="entry name" value="TMEM33_Pom33"/>
    <property type="match status" value="1"/>
</dbReference>
<dbReference type="EMBL" id="SDOV01000005">
    <property type="protein sequence ID" value="KAH7640870.1"/>
    <property type="molecule type" value="Genomic_DNA"/>
</dbReference>
<dbReference type="Proteomes" id="UP000790347">
    <property type="component" value="Unassembled WGS sequence"/>
</dbReference>
<evidence type="ECO:0000256" key="4">
    <source>
        <dbReference type="ARBA" id="ARBA00022989"/>
    </source>
</evidence>
<reference evidence="8" key="3">
    <citation type="journal article" date="2021" name="World Allergy Organ. J.">
        <title>Chromosome-level assembly of Dermatophagoides farinae genome and transcriptome reveals two novel allergens Der f 37 and Der f 39.</title>
        <authorList>
            <person name="Chen J."/>
            <person name="Cai Z."/>
            <person name="Fan D."/>
            <person name="Hu J."/>
            <person name="Hou Y."/>
            <person name="He Y."/>
            <person name="Zhang Z."/>
            <person name="Zhao Z."/>
            <person name="Gao P."/>
            <person name="Hu W."/>
            <person name="Sun J."/>
            <person name="Li J."/>
            <person name="Ji K."/>
        </authorList>
    </citation>
    <scope>NUCLEOTIDE SEQUENCE</scope>
    <source>
        <strain evidence="8">JKM2019</strain>
    </source>
</reference>
<evidence type="ECO:0000256" key="1">
    <source>
        <dbReference type="ARBA" id="ARBA00004141"/>
    </source>
</evidence>
<evidence type="ECO:0000313" key="9">
    <source>
        <dbReference type="EMBL" id="KAH9526469.1"/>
    </source>
</evidence>
<dbReference type="AlphaFoldDB" id="A0A922IBS5"/>
<proteinExistence type="inferred from homology"/>
<feature type="region of interest" description="Disordered" evidence="6">
    <location>
        <begin position="1"/>
        <end position="27"/>
    </location>
</feature>
<comment type="caution">
    <text evidence="9">The sequence shown here is derived from an EMBL/GenBank/DDBJ whole genome shotgun (WGS) entry which is preliminary data.</text>
</comment>
<evidence type="ECO:0000256" key="5">
    <source>
        <dbReference type="ARBA" id="ARBA00023136"/>
    </source>
</evidence>
<reference evidence="9" key="1">
    <citation type="submission" date="2013-05" db="EMBL/GenBank/DDBJ databases">
        <authorList>
            <person name="Yim A.K.Y."/>
            <person name="Chan T.F."/>
            <person name="Ji K.M."/>
            <person name="Liu X.Y."/>
            <person name="Zhou J.W."/>
            <person name="Li R.Q."/>
            <person name="Yang K.Y."/>
            <person name="Li J."/>
            <person name="Li M."/>
            <person name="Law P.T.W."/>
            <person name="Wu Y.L."/>
            <person name="Cai Z.L."/>
            <person name="Qin H."/>
            <person name="Bao Y."/>
            <person name="Leung R.K.K."/>
            <person name="Ng P.K.S."/>
            <person name="Zou J."/>
            <person name="Zhong X.J."/>
            <person name="Ran P.X."/>
            <person name="Zhong N.S."/>
            <person name="Liu Z.G."/>
            <person name="Tsui S.K.W."/>
        </authorList>
    </citation>
    <scope>NUCLEOTIDE SEQUENCE</scope>
    <source>
        <strain evidence="9">Derf</strain>
        <tissue evidence="9">Whole organism</tissue>
    </source>
</reference>